<dbReference type="Proteomes" id="UP001262582">
    <property type="component" value="Unassembled WGS sequence"/>
</dbReference>
<evidence type="ECO:0000313" key="1">
    <source>
        <dbReference type="EMBL" id="MDT0677455.1"/>
    </source>
</evidence>
<organism evidence="1 2">
    <name type="scientific">Autumnicola musiva</name>
    <dbReference type="NCBI Taxonomy" id="3075589"/>
    <lineage>
        <taxon>Bacteria</taxon>
        <taxon>Pseudomonadati</taxon>
        <taxon>Bacteroidota</taxon>
        <taxon>Flavobacteriia</taxon>
        <taxon>Flavobacteriales</taxon>
        <taxon>Flavobacteriaceae</taxon>
        <taxon>Autumnicola</taxon>
    </lineage>
</organism>
<name>A0ABU3D7F0_9FLAO</name>
<dbReference type="EMBL" id="JAVRHK010000009">
    <property type="protein sequence ID" value="MDT0677455.1"/>
    <property type="molecule type" value="Genomic_DNA"/>
</dbReference>
<comment type="caution">
    <text evidence="1">The sequence shown here is derived from an EMBL/GenBank/DDBJ whole genome shotgun (WGS) entry which is preliminary data.</text>
</comment>
<proteinExistence type="predicted"/>
<dbReference type="InterPro" id="IPR037012">
    <property type="entry name" value="NanQ/TabA/YiaL_sf"/>
</dbReference>
<protein>
    <submittedName>
        <fullName evidence="1">YhcH/YjgK/YiaL family protein</fullName>
    </submittedName>
</protein>
<keyword evidence="2" id="KW-1185">Reference proteome</keyword>
<evidence type="ECO:0000313" key="2">
    <source>
        <dbReference type="Proteomes" id="UP001262582"/>
    </source>
</evidence>
<dbReference type="Pfam" id="PF04074">
    <property type="entry name" value="DUF386"/>
    <property type="match status" value="1"/>
</dbReference>
<dbReference type="PANTHER" id="PTHR34986">
    <property type="entry name" value="EVOLVED BETA-GALACTOSIDASE SUBUNIT BETA"/>
    <property type="match status" value="1"/>
</dbReference>
<dbReference type="PANTHER" id="PTHR34986:SF1">
    <property type="entry name" value="PROTEIN YIAL"/>
    <property type="match status" value="1"/>
</dbReference>
<dbReference type="Gene3D" id="2.60.120.370">
    <property type="entry name" value="YhcH/YjgK/YiaL"/>
    <property type="match status" value="1"/>
</dbReference>
<sequence>MKVSTDLKVILPKHGDIETINAIQDYIRNKKYLEIEAGHKAIISNGISVIKLHKDSGAQNKEILEAHKKFYDIHYTIEGEDTIAYKDVKDCNSVVENYNEEGDYILYSEKSENLLEVNSGQFCIIPNSYAHAALYEDRGYVRKLVFKVPVS</sequence>
<gene>
    <name evidence="1" type="ORF">RM539_12785</name>
</gene>
<dbReference type="RefSeq" id="WP_311503799.1">
    <property type="nucleotide sequence ID" value="NZ_JAVRHK010000009.1"/>
</dbReference>
<dbReference type="NCBIfam" id="TIGR00022">
    <property type="entry name" value="YhcH/YjgK/YiaL family protein"/>
    <property type="match status" value="1"/>
</dbReference>
<dbReference type="SUPFAM" id="SSF51197">
    <property type="entry name" value="Clavaminate synthase-like"/>
    <property type="match status" value="1"/>
</dbReference>
<dbReference type="InterPro" id="IPR004375">
    <property type="entry name" value="NanQ/TabA/YiaL"/>
</dbReference>
<reference evidence="1 2" key="1">
    <citation type="submission" date="2023-09" db="EMBL/GenBank/DDBJ databases">
        <authorList>
            <person name="Rey-Velasco X."/>
        </authorList>
    </citation>
    <scope>NUCLEOTIDE SEQUENCE [LARGE SCALE GENOMIC DNA]</scope>
    <source>
        <strain evidence="1 2">F117</strain>
    </source>
</reference>
<accession>A0ABU3D7F0</accession>